<dbReference type="InterPro" id="IPR006073">
    <property type="entry name" value="GTP-bd"/>
</dbReference>
<dbReference type="GO" id="GO:0030488">
    <property type="term" value="P:tRNA methylation"/>
    <property type="evidence" value="ECO:0007669"/>
    <property type="project" value="TreeGrafter"/>
</dbReference>
<keyword evidence="3" id="KW-1185">Reference proteome</keyword>
<sequence length="479" mass="53457">MSSTATSETVIARGQKVILVLGLTGAGKSSFIQHFTSEEVPRGDRSLNPQTLHIKTYPVTLGDESVVLVDTPGIDYPGYTYLEIAKWMAEVKPEPIKSVYGIIFFYPIDHNLPSEEIKWSAGMREEFSTLLGVSITSSCPFYRVVLATTRWNISSDSEYGTQTTSETRLVNNWSLLEQQGATIRRSEDTAECAKEIVEAILAAEPLDVKTISARNRLVIAVIGAPQAGKSSLIRASTNDPWLLKNTRARALSDLQTYETRINNENVLLLDTPGIDSPSDLERVSRLLLQWLKEQSKLIRTRTVYLDGIIFVHPIDPSPGQKMVQQMHLVKQFNKLLGNLKHIRDEKDLNAYQRVVLTTTMWDKVSTGGDYAVEREKAIREENWNVMEIAGSCIARFDNTTKSAWVIVEQIVEAKKSGDPAYQHHKVMREFDNLKSELKQIGEGLAALQKGQDALRAGQEGTARVPELDRLIAAACNVVN</sequence>
<dbReference type="PANTHER" id="PTHR42714:SF2">
    <property type="entry name" value="TRNA MODIFICATION GTPASE GTPBP3, MITOCHONDRIAL"/>
    <property type="match status" value="1"/>
</dbReference>
<dbReference type="Proteomes" id="UP000807342">
    <property type="component" value="Unassembled WGS sequence"/>
</dbReference>
<feature type="domain" description="G" evidence="1">
    <location>
        <begin position="18"/>
        <end position="79"/>
    </location>
</feature>
<accession>A0A9P5X7M6</accession>
<dbReference type="Gene3D" id="3.40.50.300">
    <property type="entry name" value="P-loop containing nucleotide triphosphate hydrolases"/>
    <property type="match status" value="2"/>
</dbReference>
<dbReference type="PANTHER" id="PTHR42714">
    <property type="entry name" value="TRNA MODIFICATION GTPASE GTPBP3"/>
    <property type="match status" value="1"/>
</dbReference>
<gene>
    <name evidence="2" type="ORF">P691DRAFT_778370</name>
</gene>
<organism evidence="2 3">
    <name type="scientific">Macrolepiota fuliginosa MF-IS2</name>
    <dbReference type="NCBI Taxonomy" id="1400762"/>
    <lineage>
        <taxon>Eukaryota</taxon>
        <taxon>Fungi</taxon>
        <taxon>Dikarya</taxon>
        <taxon>Basidiomycota</taxon>
        <taxon>Agaricomycotina</taxon>
        <taxon>Agaricomycetes</taxon>
        <taxon>Agaricomycetidae</taxon>
        <taxon>Agaricales</taxon>
        <taxon>Agaricineae</taxon>
        <taxon>Agaricaceae</taxon>
        <taxon>Macrolepiota</taxon>
    </lineage>
</organism>
<evidence type="ECO:0000259" key="1">
    <source>
        <dbReference type="Pfam" id="PF01926"/>
    </source>
</evidence>
<dbReference type="OrthoDB" id="2611327at2759"/>
<feature type="domain" description="G" evidence="1">
    <location>
        <begin position="219"/>
        <end position="313"/>
    </location>
</feature>
<dbReference type="InterPro" id="IPR027417">
    <property type="entry name" value="P-loop_NTPase"/>
</dbReference>
<dbReference type="SUPFAM" id="SSF52540">
    <property type="entry name" value="P-loop containing nucleoside triphosphate hydrolases"/>
    <property type="match status" value="2"/>
</dbReference>
<dbReference type="Pfam" id="PF01926">
    <property type="entry name" value="MMR_HSR1"/>
    <property type="match status" value="2"/>
</dbReference>
<dbReference type="AlphaFoldDB" id="A0A9P5X7M6"/>
<dbReference type="GO" id="GO:0002098">
    <property type="term" value="P:tRNA wobble uridine modification"/>
    <property type="evidence" value="ECO:0007669"/>
    <property type="project" value="TreeGrafter"/>
</dbReference>
<name>A0A9P5X7M6_9AGAR</name>
<dbReference type="GO" id="GO:0005737">
    <property type="term" value="C:cytoplasm"/>
    <property type="evidence" value="ECO:0007669"/>
    <property type="project" value="TreeGrafter"/>
</dbReference>
<comment type="caution">
    <text evidence="2">The sequence shown here is derived from an EMBL/GenBank/DDBJ whole genome shotgun (WGS) entry which is preliminary data.</text>
</comment>
<dbReference type="GO" id="GO:0005525">
    <property type="term" value="F:GTP binding"/>
    <property type="evidence" value="ECO:0007669"/>
    <property type="project" value="InterPro"/>
</dbReference>
<dbReference type="CDD" id="cd00882">
    <property type="entry name" value="Ras_like_GTPase"/>
    <property type="match status" value="1"/>
</dbReference>
<proteinExistence type="predicted"/>
<dbReference type="EMBL" id="MU151389">
    <property type="protein sequence ID" value="KAF9444271.1"/>
    <property type="molecule type" value="Genomic_DNA"/>
</dbReference>
<reference evidence="2" key="1">
    <citation type="submission" date="2020-11" db="EMBL/GenBank/DDBJ databases">
        <authorList>
            <consortium name="DOE Joint Genome Institute"/>
            <person name="Ahrendt S."/>
            <person name="Riley R."/>
            <person name="Andreopoulos W."/>
            <person name="Labutti K."/>
            <person name="Pangilinan J."/>
            <person name="Ruiz-Duenas F.J."/>
            <person name="Barrasa J.M."/>
            <person name="Sanchez-Garcia M."/>
            <person name="Camarero S."/>
            <person name="Miyauchi S."/>
            <person name="Serrano A."/>
            <person name="Linde D."/>
            <person name="Babiker R."/>
            <person name="Drula E."/>
            <person name="Ayuso-Fernandez I."/>
            <person name="Pacheco R."/>
            <person name="Padilla G."/>
            <person name="Ferreira P."/>
            <person name="Barriuso J."/>
            <person name="Kellner H."/>
            <person name="Castanera R."/>
            <person name="Alfaro M."/>
            <person name="Ramirez L."/>
            <person name="Pisabarro A.G."/>
            <person name="Kuo A."/>
            <person name="Tritt A."/>
            <person name="Lipzen A."/>
            <person name="He G."/>
            <person name="Yan M."/>
            <person name="Ng V."/>
            <person name="Cullen D."/>
            <person name="Martin F."/>
            <person name="Rosso M.-N."/>
            <person name="Henrissat B."/>
            <person name="Hibbett D."/>
            <person name="Martinez A.T."/>
            <person name="Grigoriev I.V."/>
        </authorList>
    </citation>
    <scope>NUCLEOTIDE SEQUENCE</scope>
    <source>
        <strain evidence="2">MF-IS2</strain>
    </source>
</reference>
<protein>
    <recommendedName>
        <fullName evidence="1">G domain-containing protein</fullName>
    </recommendedName>
</protein>
<evidence type="ECO:0000313" key="2">
    <source>
        <dbReference type="EMBL" id="KAF9444271.1"/>
    </source>
</evidence>
<evidence type="ECO:0000313" key="3">
    <source>
        <dbReference type="Proteomes" id="UP000807342"/>
    </source>
</evidence>